<keyword evidence="1" id="KW-0472">Membrane</keyword>
<dbReference type="EMBL" id="FQXM01000020">
    <property type="protein sequence ID" value="SHH90830.1"/>
    <property type="molecule type" value="Genomic_DNA"/>
</dbReference>
<keyword evidence="1" id="KW-0812">Transmembrane</keyword>
<gene>
    <name evidence="2" type="ORF">SAMN02745207_03112</name>
</gene>
<protein>
    <submittedName>
        <fullName evidence="2">Uncharacterized protein</fullName>
    </submittedName>
</protein>
<sequence length="82" mass="9514">MTSQNQKDREFINSVWQKVDRLEKLQKAKERKIKMILIYLVCPLVVIIPFIILGLLDSSIVFLLGIYAMSVACYFDNSFTVN</sequence>
<reference evidence="2 3" key="1">
    <citation type="submission" date="2016-11" db="EMBL/GenBank/DDBJ databases">
        <authorList>
            <person name="Jaros S."/>
            <person name="Januszkiewicz K."/>
            <person name="Wedrychowicz H."/>
        </authorList>
    </citation>
    <scope>NUCLEOTIDE SEQUENCE [LARGE SCALE GENOMIC DNA]</scope>
    <source>
        <strain evidence="2 3">DSM 8605</strain>
    </source>
</reference>
<evidence type="ECO:0000313" key="3">
    <source>
        <dbReference type="Proteomes" id="UP000184447"/>
    </source>
</evidence>
<feature type="transmembrane region" description="Helical" evidence="1">
    <location>
        <begin position="60"/>
        <end position="79"/>
    </location>
</feature>
<keyword evidence="3" id="KW-1185">Reference proteome</keyword>
<keyword evidence="1" id="KW-1133">Transmembrane helix</keyword>
<organism evidence="2 3">
    <name type="scientific">Clostridium grantii DSM 8605</name>
    <dbReference type="NCBI Taxonomy" id="1121316"/>
    <lineage>
        <taxon>Bacteria</taxon>
        <taxon>Bacillati</taxon>
        <taxon>Bacillota</taxon>
        <taxon>Clostridia</taxon>
        <taxon>Eubacteriales</taxon>
        <taxon>Clostridiaceae</taxon>
        <taxon>Clostridium</taxon>
    </lineage>
</organism>
<name>A0A1M5WTN9_9CLOT</name>
<feature type="transmembrane region" description="Helical" evidence="1">
    <location>
        <begin position="36"/>
        <end position="54"/>
    </location>
</feature>
<dbReference type="AlphaFoldDB" id="A0A1M5WTN9"/>
<proteinExistence type="predicted"/>
<evidence type="ECO:0000313" key="2">
    <source>
        <dbReference type="EMBL" id="SHH90830.1"/>
    </source>
</evidence>
<evidence type="ECO:0000256" key="1">
    <source>
        <dbReference type="SAM" id="Phobius"/>
    </source>
</evidence>
<accession>A0A1M5WTN9</accession>
<dbReference type="RefSeq" id="WP_073339414.1">
    <property type="nucleotide sequence ID" value="NZ_FQXM01000020.1"/>
</dbReference>
<dbReference type="STRING" id="1121316.SAMN02745207_03112"/>
<dbReference type="Proteomes" id="UP000184447">
    <property type="component" value="Unassembled WGS sequence"/>
</dbReference>